<dbReference type="InterPro" id="IPR015943">
    <property type="entry name" value="WD40/YVTN_repeat-like_dom_sf"/>
</dbReference>
<comment type="caution">
    <text evidence="4">The sequence shown here is derived from an EMBL/GenBank/DDBJ whole genome shotgun (WGS) entry which is preliminary data.</text>
</comment>
<dbReference type="InterPro" id="IPR001627">
    <property type="entry name" value="Semap_dom"/>
</dbReference>
<evidence type="ECO:0000259" key="3">
    <source>
        <dbReference type="PROSITE" id="PS51004"/>
    </source>
</evidence>
<dbReference type="PROSITE" id="PS51004">
    <property type="entry name" value="SEMA"/>
    <property type="match status" value="1"/>
</dbReference>
<sequence length="301" mass="34432">MESPETPGVGGGGGENEKEKDPLLPRHDISRIIILPSLFYFWRLLFLSLSLKIERRDGEKEEESFSWGYLIFFFTPPPPLLFVNPSHDPHPPPCPALVTDVGSPFRRRGRRDTRRNDISICENASNVCRVCRFATTGVRGGGRRFPSRILKQLKAEINASIGIIICKDFLMTFGWPPQLFIRGNRFLITPLPPSSLRMATHPPRRPEEIAFSFCLMIRRIFCSQDWRFLLMLPQRYIDSMSDMYGDAITIDPSNVPNCVSKGKSEHYDCRNHIRVIQPIGDGNRLYICGTNAHNPMDYVIH</sequence>
<reference evidence="4 5" key="1">
    <citation type="submission" date="2021-06" db="EMBL/GenBank/DDBJ databases">
        <title>Caerostris darwini draft genome.</title>
        <authorList>
            <person name="Kono N."/>
            <person name="Arakawa K."/>
        </authorList>
    </citation>
    <scope>NUCLEOTIDE SEQUENCE [LARGE SCALE GENOMIC DNA]</scope>
</reference>
<feature type="domain" description="Sema" evidence="3">
    <location>
        <begin position="188"/>
        <end position="301"/>
    </location>
</feature>
<proteinExistence type="predicted"/>
<dbReference type="InterPro" id="IPR036352">
    <property type="entry name" value="Semap_dom_sf"/>
</dbReference>
<dbReference type="AlphaFoldDB" id="A0AAV4W4V2"/>
<feature type="region of interest" description="Disordered" evidence="2">
    <location>
        <begin position="1"/>
        <end position="22"/>
    </location>
</feature>
<evidence type="ECO:0000256" key="1">
    <source>
        <dbReference type="PROSITE-ProRule" id="PRU00352"/>
    </source>
</evidence>
<dbReference type="Proteomes" id="UP001054837">
    <property type="component" value="Unassembled WGS sequence"/>
</dbReference>
<dbReference type="SUPFAM" id="SSF101912">
    <property type="entry name" value="Sema domain"/>
    <property type="match status" value="1"/>
</dbReference>
<evidence type="ECO:0000313" key="4">
    <source>
        <dbReference type="EMBL" id="GIY77423.1"/>
    </source>
</evidence>
<organism evidence="4 5">
    <name type="scientific">Caerostris darwini</name>
    <dbReference type="NCBI Taxonomy" id="1538125"/>
    <lineage>
        <taxon>Eukaryota</taxon>
        <taxon>Metazoa</taxon>
        <taxon>Ecdysozoa</taxon>
        <taxon>Arthropoda</taxon>
        <taxon>Chelicerata</taxon>
        <taxon>Arachnida</taxon>
        <taxon>Araneae</taxon>
        <taxon>Araneomorphae</taxon>
        <taxon>Entelegynae</taxon>
        <taxon>Araneoidea</taxon>
        <taxon>Araneidae</taxon>
        <taxon>Caerostris</taxon>
    </lineage>
</organism>
<gene>
    <name evidence="4" type="primary">SEMA-2A</name>
    <name evidence="4" type="ORF">CDAR_499621</name>
</gene>
<keyword evidence="5" id="KW-1185">Reference proteome</keyword>
<dbReference type="EMBL" id="BPLQ01014120">
    <property type="protein sequence ID" value="GIY77423.1"/>
    <property type="molecule type" value="Genomic_DNA"/>
</dbReference>
<evidence type="ECO:0000313" key="5">
    <source>
        <dbReference type="Proteomes" id="UP001054837"/>
    </source>
</evidence>
<evidence type="ECO:0000256" key="2">
    <source>
        <dbReference type="SAM" id="MobiDB-lite"/>
    </source>
</evidence>
<feature type="non-terminal residue" evidence="4">
    <location>
        <position position="301"/>
    </location>
</feature>
<protein>
    <submittedName>
        <fullName evidence="4">Semaphorin-2A</fullName>
    </submittedName>
</protein>
<name>A0AAV4W4V2_9ARAC</name>
<dbReference type="Gene3D" id="2.130.10.10">
    <property type="entry name" value="YVTN repeat-like/Quinoprotein amine dehydrogenase"/>
    <property type="match status" value="1"/>
</dbReference>
<accession>A0AAV4W4V2</accession>
<comment type="caution">
    <text evidence="1">Lacks conserved residue(s) required for the propagation of feature annotation.</text>
</comment>